<reference evidence="1" key="1">
    <citation type="journal article" date="2019" name="bioRxiv">
        <title>The Genome of the Zebra Mussel, Dreissena polymorpha: A Resource for Invasive Species Research.</title>
        <authorList>
            <person name="McCartney M.A."/>
            <person name="Auch B."/>
            <person name="Kono T."/>
            <person name="Mallez S."/>
            <person name="Zhang Y."/>
            <person name="Obille A."/>
            <person name="Becker A."/>
            <person name="Abrahante J.E."/>
            <person name="Garbe J."/>
            <person name="Badalamenti J.P."/>
            <person name="Herman A."/>
            <person name="Mangelson H."/>
            <person name="Liachko I."/>
            <person name="Sullivan S."/>
            <person name="Sone E.D."/>
            <person name="Koren S."/>
            <person name="Silverstein K.A.T."/>
            <person name="Beckman K.B."/>
            <person name="Gohl D.M."/>
        </authorList>
    </citation>
    <scope>NUCLEOTIDE SEQUENCE</scope>
    <source>
        <strain evidence="1">Duluth1</strain>
        <tissue evidence="1">Whole animal</tissue>
    </source>
</reference>
<evidence type="ECO:0000313" key="1">
    <source>
        <dbReference type="EMBL" id="KAH3729099.1"/>
    </source>
</evidence>
<sequence>MPLHDYDTFISIGGGPISHLRFADDIDFMGGTAVIFKILPTYSIKEQKHTGWKSTRKSQRSW</sequence>
<comment type="caution">
    <text evidence="1">The sequence shown here is derived from an EMBL/GenBank/DDBJ whole genome shotgun (WGS) entry which is preliminary data.</text>
</comment>
<protein>
    <submittedName>
        <fullName evidence="1">Uncharacterized protein</fullName>
    </submittedName>
</protein>
<evidence type="ECO:0000313" key="2">
    <source>
        <dbReference type="Proteomes" id="UP000828390"/>
    </source>
</evidence>
<keyword evidence="2" id="KW-1185">Reference proteome</keyword>
<name>A0A9D4HRW8_DREPO</name>
<reference evidence="1" key="2">
    <citation type="submission" date="2020-11" db="EMBL/GenBank/DDBJ databases">
        <authorList>
            <person name="McCartney M.A."/>
            <person name="Auch B."/>
            <person name="Kono T."/>
            <person name="Mallez S."/>
            <person name="Becker A."/>
            <person name="Gohl D.M."/>
            <person name="Silverstein K.A.T."/>
            <person name="Koren S."/>
            <person name="Bechman K.B."/>
            <person name="Herman A."/>
            <person name="Abrahante J.E."/>
            <person name="Garbe J."/>
        </authorList>
    </citation>
    <scope>NUCLEOTIDE SEQUENCE</scope>
    <source>
        <strain evidence="1">Duluth1</strain>
        <tissue evidence="1">Whole animal</tissue>
    </source>
</reference>
<dbReference type="AlphaFoldDB" id="A0A9D4HRW8"/>
<proteinExistence type="predicted"/>
<dbReference type="Proteomes" id="UP000828390">
    <property type="component" value="Unassembled WGS sequence"/>
</dbReference>
<dbReference type="EMBL" id="JAIWYP010000012">
    <property type="protein sequence ID" value="KAH3729099.1"/>
    <property type="molecule type" value="Genomic_DNA"/>
</dbReference>
<organism evidence="1 2">
    <name type="scientific">Dreissena polymorpha</name>
    <name type="common">Zebra mussel</name>
    <name type="synonym">Mytilus polymorpha</name>
    <dbReference type="NCBI Taxonomy" id="45954"/>
    <lineage>
        <taxon>Eukaryota</taxon>
        <taxon>Metazoa</taxon>
        <taxon>Spiralia</taxon>
        <taxon>Lophotrochozoa</taxon>
        <taxon>Mollusca</taxon>
        <taxon>Bivalvia</taxon>
        <taxon>Autobranchia</taxon>
        <taxon>Heteroconchia</taxon>
        <taxon>Euheterodonta</taxon>
        <taxon>Imparidentia</taxon>
        <taxon>Neoheterodontei</taxon>
        <taxon>Myida</taxon>
        <taxon>Dreissenoidea</taxon>
        <taxon>Dreissenidae</taxon>
        <taxon>Dreissena</taxon>
    </lineage>
</organism>
<gene>
    <name evidence="1" type="ORF">DPMN_055062</name>
</gene>
<accession>A0A9D4HRW8</accession>